<accession>A0A7D6VEK5</accession>
<reference evidence="2 3" key="1">
    <citation type="submission" date="2020-07" db="EMBL/GenBank/DDBJ databases">
        <authorList>
            <person name="Zhuang K."/>
            <person name="Ran Y."/>
        </authorList>
    </citation>
    <scope>NUCLEOTIDE SEQUENCE [LARGE SCALE GENOMIC DNA]</scope>
    <source>
        <strain evidence="2 3">WCH-YHL-001</strain>
    </source>
</reference>
<gene>
    <name evidence="2" type="ORF">H0264_21000</name>
</gene>
<keyword evidence="1" id="KW-0472">Membrane</keyword>
<dbReference type="RefSeq" id="WP_181579118.1">
    <property type="nucleotide sequence ID" value="NZ_CP059399.1"/>
</dbReference>
<protein>
    <submittedName>
        <fullName evidence="2">Uncharacterized protein</fullName>
    </submittedName>
</protein>
<feature type="transmembrane region" description="Helical" evidence="1">
    <location>
        <begin position="12"/>
        <end position="37"/>
    </location>
</feature>
<dbReference type="KEGG" id="nhu:H0264_21000"/>
<dbReference type="EMBL" id="CP059399">
    <property type="protein sequence ID" value="QLY27910.1"/>
    <property type="molecule type" value="Genomic_DNA"/>
</dbReference>
<evidence type="ECO:0000256" key="1">
    <source>
        <dbReference type="SAM" id="Phobius"/>
    </source>
</evidence>
<sequence length="106" mass="11400">MPNTPGWVRRNRFAAWSGYFCVLVAFATLAMALTAAGSGHSQYAMVAGIICAATALFGVTVLGTTIHRDNNEHHAVPSLLNDSYEKAPPFARLRGAPKYIEVHRAG</sequence>
<organism evidence="2 3">
    <name type="scientific">Nocardia huaxiensis</name>
    <dbReference type="NCBI Taxonomy" id="2755382"/>
    <lineage>
        <taxon>Bacteria</taxon>
        <taxon>Bacillati</taxon>
        <taxon>Actinomycetota</taxon>
        <taxon>Actinomycetes</taxon>
        <taxon>Mycobacteriales</taxon>
        <taxon>Nocardiaceae</taxon>
        <taxon>Nocardia</taxon>
    </lineage>
</organism>
<keyword evidence="3" id="KW-1185">Reference proteome</keyword>
<evidence type="ECO:0000313" key="3">
    <source>
        <dbReference type="Proteomes" id="UP000515512"/>
    </source>
</evidence>
<name>A0A7D6VEK5_9NOCA</name>
<feature type="transmembrane region" description="Helical" evidence="1">
    <location>
        <begin position="43"/>
        <end position="63"/>
    </location>
</feature>
<proteinExistence type="predicted"/>
<keyword evidence="1" id="KW-1133">Transmembrane helix</keyword>
<keyword evidence="1" id="KW-0812">Transmembrane</keyword>
<evidence type="ECO:0000313" key="2">
    <source>
        <dbReference type="EMBL" id="QLY27910.1"/>
    </source>
</evidence>
<dbReference type="AlphaFoldDB" id="A0A7D6VEK5"/>
<dbReference type="Proteomes" id="UP000515512">
    <property type="component" value="Chromosome"/>
</dbReference>